<dbReference type="AlphaFoldDB" id="A0A844BE92"/>
<dbReference type="EMBL" id="WJPO01000001">
    <property type="protein sequence ID" value="MRH19615.1"/>
    <property type="molecule type" value="Genomic_DNA"/>
</dbReference>
<dbReference type="RefSeq" id="WP_153746921.1">
    <property type="nucleotide sequence ID" value="NZ_BAAADI010000002.1"/>
</dbReference>
<comment type="caution">
    <text evidence="2">The sequence shown here is derived from an EMBL/GenBank/DDBJ whole genome shotgun (WGS) entry which is preliminary data.</text>
</comment>
<protein>
    <submittedName>
        <fullName evidence="2">Uncharacterized protein</fullName>
    </submittedName>
</protein>
<evidence type="ECO:0000256" key="1">
    <source>
        <dbReference type="SAM" id="MobiDB-lite"/>
    </source>
</evidence>
<reference evidence="2 3" key="1">
    <citation type="submission" date="2019-11" db="EMBL/GenBank/DDBJ databases">
        <title>Draft Whole-Genome sequence of the marine photosynthetic bacterium Rhodovulum strictum DSM 11289.</title>
        <authorList>
            <person name="Kyndt J.A."/>
            <person name="Meyer T.E."/>
        </authorList>
    </citation>
    <scope>NUCLEOTIDE SEQUENCE [LARGE SCALE GENOMIC DNA]</scope>
    <source>
        <strain evidence="2 3">DSM 11289</strain>
    </source>
</reference>
<sequence length="57" mass="5885">MGKAPFGMAVGAEPAGESATKPEGSARCSASQRKIFLRRGEMGVAEYVPVMVIGATK</sequence>
<name>A0A844BE92_9RHOB</name>
<proteinExistence type="predicted"/>
<evidence type="ECO:0000313" key="2">
    <source>
        <dbReference type="EMBL" id="MRH19615.1"/>
    </source>
</evidence>
<evidence type="ECO:0000313" key="3">
    <source>
        <dbReference type="Proteomes" id="UP000466730"/>
    </source>
</evidence>
<dbReference type="Proteomes" id="UP000466730">
    <property type="component" value="Unassembled WGS sequence"/>
</dbReference>
<gene>
    <name evidence="2" type="ORF">GH815_01320</name>
</gene>
<organism evidence="2 3">
    <name type="scientific">Rhodovulum strictum</name>
    <dbReference type="NCBI Taxonomy" id="58314"/>
    <lineage>
        <taxon>Bacteria</taxon>
        <taxon>Pseudomonadati</taxon>
        <taxon>Pseudomonadota</taxon>
        <taxon>Alphaproteobacteria</taxon>
        <taxon>Rhodobacterales</taxon>
        <taxon>Paracoccaceae</taxon>
        <taxon>Rhodovulum</taxon>
    </lineage>
</organism>
<accession>A0A844BE92</accession>
<feature type="region of interest" description="Disordered" evidence="1">
    <location>
        <begin position="1"/>
        <end position="29"/>
    </location>
</feature>
<keyword evidence="3" id="KW-1185">Reference proteome</keyword>